<evidence type="ECO:0000256" key="1">
    <source>
        <dbReference type="ARBA" id="ARBA00009776"/>
    </source>
</evidence>
<comment type="function">
    <text evidence="11">Phosphorylation of dTMP to form dTDP in both de novo and salvage pathways of dTTP synthesis.</text>
</comment>
<evidence type="ECO:0000256" key="2">
    <source>
        <dbReference type="ARBA" id="ARBA00012980"/>
    </source>
</evidence>
<dbReference type="HAMAP" id="MF_00165">
    <property type="entry name" value="Thymidylate_kinase"/>
    <property type="match status" value="1"/>
</dbReference>
<dbReference type="InterPro" id="IPR018094">
    <property type="entry name" value="Thymidylate_kinase"/>
</dbReference>
<evidence type="ECO:0000256" key="10">
    <source>
        <dbReference type="ARBA" id="ARBA00048743"/>
    </source>
</evidence>
<dbReference type="Gene3D" id="3.40.50.300">
    <property type="entry name" value="P-loop containing nucleotide triphosphate hydrolases"/>
    <property type="match status" value="1"/>
</dbReference>
<dbReference type="CDD" id="cd01672">
    <property type="entry name" value="TMPK"/>
    <property type="match status" value="1"/>
</dbReference>
<evidence type="ECO:0000313" key="14">
    <source>
        <dbReference type="Proteomes" id="UP001354971"/>
    </source>
</evidence>
<accession>A0ABU7LM03</accession>
<evidence type="ECO:0000256" key="4">
    <source>
        <dbReference type="ARBA" id="ARBA00022679"/>
    </source>
</evidence>
<gene>
    <name evidence="11 13" type="primary">tmk</name>
    <name evidence="13" type="ORF">V0U79_01135</name>
</gene>
<protein>
    <recommendedName>
        <fullName evidence="3 11">Thymidylate kinase</fullName>
        <ecNumber evidence="2 11">2.7.4.9</ecNumber>
    </recommendedName>
    <alternativeName>
        <fullName evidence="9 11">dTMP kinase</fullName>
    </alternativeName>
</protein>
<dbReference type="Pfam" id="PF02223">
    <property type="entry name" value="Thymidylate_kin"/>
    <property type="match status" value="1"/>
</dbReference>
<dbReference type="PANTHER" id="PTHR10344:SF4">
    <property type="entry name" value="UMP-CMP KINASE 2, MITOCHONDRIAL"/>
    <property type="match status" value="1"/>
</dbReference>
<comment type="catalytic activity">
    <reaction evidence="10 11">
        <text>dTMP + ATP = dTDP + ADP</text>
        <dbReference type="Rhea" id="RHEA:13517"/>
        <dbReference type="ChEBI" id="CHEBI:30616"/>
        <dbReference type="ChEBI" id="CHEBI:58369"/>
        <dbReference type="ChEBI" id="CHEBI:63528"/>
        <dbReference type="ChEBI" id="CHEBI:456216"/>
        <dbReference type="EC" id="2.7.4.9"/>
    </reaction>
</comment>
<evidence type="ECO:0000256" key="8">
    <source>
        <dbReference type="ARBA" id="ARBA00022840"/>
    </source>
</evidence>
<dbReference type="Proteomes" id="UP001354971">
    <property type="component" value="Unassembled WGS sequence"/>
</dbReference>
<dbReference type="InterPro" id="IPR027417">
    <property type="entry name" value="P-loop_NTPase"/>
</dbReference>
<dbReference type="GO" id="GO:0004798">
    <property type="term" value="F:dTMP kinase activity"/>
    <property type="evidence" value="ECO:0007669"/>
    <property type="project" value="UniProtKB-EC"/>
</dbReference>
<evidence type="ECO:0000256" key="11">
    <source>
        <dbReference type="HAMAP-Rule" id="MF_00165"/>
    </source>
</evidence>
<dbReference type="InterPro" id="IPR039430">
    <property type="entry name" value="Thymidylate_kin-like_dom"/>
</dbReference>
<keyword evidence="7 11" id="KW-0418">Kinase</keyword>
<dbReference type="PANTHER" id="PTHR10344">
    <property type="entry name" value="THYMIDYLATE KINASE"/>
    <property type="match status" value="1"/>
</dbReference>
<name>A0ABU7LM03_9PROT</name>
<evidence type="ECO:0000313" key="13">
    <source>
        <dbReference type="EMBL" id="MEE2524955.1"/>
    </source>
</evidence>
<dbReference type="EMBL" id="JAZDRP010000001">
    <property type="protein sequence ID" value="MEE2524955.1"/>
    <property type="molecule type" value="Genomic_DNA"/>
</dbReference>
<feature type="domain" description="Thymidylate kinase-like" evidence="12">
    <location>
        <begin position="9"/>
        <end position="195"/>
    </location>
</feature>
<comment type="similarity">
    <text evidence="1 11">Belongs to the thymidylate kinase family.</text>
</comment>
<comment type="caution">
    <text evidence="13">The sequence shown here is derived from an EMBL/GenBank/DDBJ whole genome shotgun (WGS) entry which is preliminary data.</text>
</comment>
<dbReference type="RefSeq" id="WP_330197619.1">
    <property type="nucleotide sequence ID" value="NZ_JAZDRP010000001.1"/>
</dbReference>
<evidence type="ECO:0000256" key="3">
    <source>
        <dbReference type="ARBA" id="ARBA00017144"/>
    </source>
</evidence>
<keyword evidence="5 11" id="KW-0545">Nucleotide biosynthesis</keyword>
<feature type="binding site" evidence="11">
    <location>
        <begin position="11"/>
        <end position="18"/>
    </location>
    <ligand>
        <name>ATP</name>
        <dbReference type="ChEBI" id="CHEBI:30616"/>
    </ligand>
</feature>
<dbReference type="SUPFAM" id="SSF52540">
    <property type="entry name" value="P-loop containing nucleoside triphosphate hydrolases"/>
    <property type="match status" value="1"/>
</dbReference>
<dbReference type="EC" id="2.7.4.9" evidence="2 11"/>
<evidence type="ECO:0000256" key="5">
    <source>
        <dbReference type="ARBA" id="ARBA00022727"/>
    </source>
</evidence>
<evidence type="ECO:0000256" key="7">
    <source>
        <dbReference type="ARBA" id="ARBA00022777"/>
    </source>
</evidence>
<keyword evidence="6 11" id="KW-0547">Nucleotide-binding</keyword>
<evidence type="ECO:0000256" key="9">
    <source>
        <dbReference type="ARBA" id="ARBA00029962"/>
    </source>
</evidence>
<dbReference type="PROSITE" id="PS01331">
    <property type="entry name" value="THYMIDYLATE_KINASE"/>
    <property type="match status" value="1"/>
</dbReference>
<dbReference type="NCBIfam" id="TIGR00041">
    <property type="entry name" value="DTMP_kinase"/>
    <property type="match status" value="1"/>
</dbReference>
<keyword evidence="14" id="KW-1185">Reference proteome</keyword>
<sequence length="209" mass="22351">MASGLFVTLEGGEGSGKSTLARALDEALSAAGHSVVMTREPGGTPGAEQIRQLLVCGDASRWSAKTEALLFYAARTDHVEKVIRPAIEAGQIVICDRFSDSTMAYQGAAGGVPLDELKQLHALVLGDFKPDLTLLIDLDPDAGLARTQERDGSEARFESKALAFHKRLRAAYKELSASEPDRFCVLDGELPPDELAEIAISAIERTLAE</sequence>
<keyword evidence="4 11" id="KW-0808">Transferase</keyword>
<evidence type="ECO:0000259" key="12">
    <source>
        <dbReference type="Pfam" id="PF02223"/>
    </source>
</evidence>
<keyword evidence="8 11" id="KW-0067">ATP-binding</keyword>
<evidence type="ECO:0000256" key="6">
    <source>
        <dbReference type="ARBA" id="ARBA00022741"/>
    </source>
</evidence>
<organism evidence="13 14">
    <name type="scientific">Hyphobacterium lacteum</name>
    <dbReference type="NCBI Taxonomy" id="3116575"/>
    <lineage>
        <taxon>Bacteria</taxon>
        <taxon>Pseudomonadati</taxon>
        <taxon>Pseudomonadota</taxon>
        <taxon>Alphaproteobacteria</taxon>
        <taxon>Maricaulales</taxon>
        <taxon>Maricaulaceae</taxon>
        <taxon>Hyphobacterium</taxon>
    </lineage>
</organism>
<dbReference type="InterPro" id="IPR018095">
    <property type="entry name" value="Thymidylate_kin_CS"/>
</dbReference>
<reference evidence="13 14" key="1">
    <citation type="submission" date="2024-01" db="EMBL/GenBank/DDBJ databases">
        <title>Hyphobacterium bacterium isolated from marine sediment.</title>
        <authorList>
            <person name="Zhao S."/>
        </authorList>
    </citation>
    <scope>NUCLEOTIDE SEQUENCE [LARGE SCALE GENOMIC DNA]</scope>
    <source>
        <strain evidence="14">HN65</strain>
    </source>
</reference>
<proteinExistence type="inferred from homology"/>